<protein>
    <recommendedName>
        <fullName evidence="10">F-ATPase gamma subunit</fullName>
    </recommendedName>
</protein>
<comment type="similarity">
    <text evidence="2">Belongs to the ATPase gamma chain family.</text>
</comment>
<dbReference type="PROSITE" id="PS00153">
    <property type="entry name" value="ATPASE_GAMMA"/>
    <property type="match status" value="1"/>
</dbReference>
<dbReference type="Gene3D" id="3.40.1380.10">
    <property type="match status" value="1"/>
</dbReference>
<keyword evidence="5" id="KW-0406">Ion transport</keyword>
<evidence type="ECO:0000313" key="9">
    <source>
        <dbReference type="EMBL" id="SUZ95870.1"/>
    </source>
</evidence>
<evidence type="ECO:0000256" key="7">
    <source>
        <dbReference type="ARBA" id="ARBA00023196"/>
    </source>
</evidence>
<evidence type="ECO:0000256" key="6">
    <source>
        <dbReference type="ARBA" id="ARBA00023136"/>
    </source>
</evidence>
<keyword evidence="8" id="KW-0066">ATP synthesis</keyword>
<dbReference type="PANTHER" id="PTHR11693:SF22">
    <property type="entry name" value="ATP SYNTHASE SUBUNIT GAMMA, MITOCHONDRIAL"/>
    <property type="match status" value="1"/>
</dbReference>
<keyword evidence="4" id="KW-0375">Hydrogen ion transport</keyword>
<dbReference type="Pfam" id="PF00231">
    <property type="entry name" value="ATP-synt"/>
    <property type="match status" value="1"/>
</dbReference>
<dbReference type="Gene3D" id="1.10.287.80">
    <property type="entry name" value="ATP synthase, gamma subunit, helix hairpin domain"/>
    <property type="match status" value="1"/>
</dbReference>
<keyword evidence="6" id="KW-0472">Membrane</keyword>
<dbReference type="PIRSF" id="PIRSF039089">
    <property type="entry name" value="ATP_synthase_gamma"/>
    <property type="match status" value="1"/>
</dbReference>
<reference evidence="9" key="1">
    <citation type="submission" date="2018-05" db="EMBL/GenBank/DDBJ databases">
        <authorList>
            <person name="Lanie J.A."/>
            <person name="Ng W.-L."/>
            <person name="Kazmierczak K.M."/>
            <person name="Andrzejewski T.M."/>
            <person name="Davidsen T.M."/>
            <person name="Wayne K.J."/>
            <person name="Tettelin H."/>
            <person name="Glass J.I."/>
            <person name="Rusch D."/>
            <person name="Podicherti R."/>
            <person name="Tsui H.-C.T."/>
            <person name="Winkler M.E."/>
        </authorList>
    </citation>
    <scope>NUCLEOTIDE SEQUENCE</scope>
</reference>
<dbReference type="NCBIfam" id="TIGR01146">
    <property type="entry name" value="ATPsyn_F1gamma"/>
    <property type="match status" value="1"/>
</dbReference>
<evidence type="ECO:0000256" key="5">
    <source>
        <dbReference type="ARBA" id="ARBA00023065"/>
    </source>
</evidence>
<organism evidence="9">
    <name type="scientific">marine metagenome</name>
    <dbReference type="NCBI Taxonomy" id="408172"/>
    <lineage>
        <taxon>unclassified sequences</taxon>
        <taxon>metagenomes</taxon>
        <taxon>ecological metagenomes</taxon>
    </lineage>
</organism>
<evidence type="ECO:0000256" key="1">
    <source>
        <dbReference type="ARBA" id="ARBA00004170"/>
    </source>
</evidence>
<dbReference type="AlphaFoldDB" id="A0A381RVH9"/>
<dbReference type="PANTHER" id="PTHR11693">
    <property type="entry name" value="ATP SYNTHASE GAMMA CHAIN"/>
    <property type="match status" value="1"/>
</dbReference>
<keyword evidence="7" id="KW-0139">CF(1)</keyword>
<dbReference type="GO" id="GO:0046933">
    <property type="term" value="F:proton-transporting ATP synthase activity, rotational mechanism"/>
    <property type="evidence" value="ECO:0007669"/>
    <property type="project" value="InterPro"/>
</dbReference>
<proteinExistence type="inferred from homology"/>
<dbReference type="InterPro" id="IPR035968">
    <property type="entry name" value="ATP_synth_F1_ATPase_gsu"/>
</dbReference>
<evidence type="ECO:0000256" key="3">
    <source>
        <dbReference type="ARBA" id="ARBA00022448"/>
    </source>
</evidence>
<gene>
    <name evidence="9" type="ORF">METZ01_LOCUS48724</name>
</gene>
<evidence type="ECO:0008006" key="10">
    <source>
        <dbReference type="Google" id="ProtNLM"/>
    </source>
</evidence>
<evidence type="ECO:0000256" key="4">
    <source>
        <dbReference type="ARBA" id="ARBA00022781"/>
    </source>
</evidence>
<accession>A0A381RVH9</accession>
<dbReference type="GO" id="GO:0045259">
    <property type="term" value="C:proton-transporting ATP synthase complex"/>
    <property type="evidence" value="ECO:0007669"/>
    <property type="project" value="UniProtKB-KW"/>
</dbReference>
<dbReference type="InterPro" id="IPR000131">
    <property type="entry name" value="ATP_synth_F1_gsu"/>
</dbReference>
<dbReference type="PRINTS" id="PR00126">
    <property type="entry name" value="ATPASEGAMMA"/>
</dbReference>
<name>A0A381RVH9_9ZZZZ</name>
<evidence type="ECO:0000256" key="2">
    <source>
        <dbReference type="ARBA" id="ARBA00007681"/>
    </source>
</evidence>
<dbReference type="HAMAP" id="MF_00815">
    <property type="entry name" value="ATP_synth_gamma_bact"/>
    <property type="match status" value="1"/>
</dbReference>
<evidence type="ECO:0000256" key="8">
    <source>
        <dbReference type="ARBA" id="ARBA00023310"/>
    </source>
</evidence>
<dbReference type="SUPFAM" id="SSF52943">
    <property type="entry name" value="ATP synthase (F1-ATPase), gamma subunit"/>
    <property type="match status" value="1"/>
</dbReference>
<dbReference type="GO" id="GO:0005739">
    <property type="term" value="C:mitochondrion"/>
    <property type="evidence" value="ECO:0007669"/>
    <property type="project" value="UniProtKB-ARBA"/>
</dbReference>
<dbReference type="FunFam" id="1.10.287.80:FF:000001">
    <property type="entry name" value="ATP synthase gamma chain"/>
    <property type="match status" value="1"/>
</dbReference>
<keyword evidence="3" id="KW-0813">Transport</keyword>
<comment type="subcellular location">
    <subcellularLocation>
        <location evidence="1">Membrane</location>
        <topology evidence="1">Peripheral membrane protein</topology>
    </subcellularLocation>
</comment>
<sequence length="294" mass="33077">MPNLDDLKKRIGSVKSTQKITKAMKMVAAAKLRKAQESAESSRPYADSMRDLIDAISSGYNPTSTERNLLTGDENDNVHMLILFTSERGLCGGFNSVVTKSLREKIENLEKENKTVKIICVGKKGYDILKRQYSEIITEVIDMREVKTVSYQDAKNISDKIIKMFFDGEFDKCSIFYNKFQSVISQIPTEQQVVPIELEEDSSEEKAADQSFFDFEPGESEILEELLPLNFTIQIFKALLESAASEQGARMSAMDNASRNASDMIDNLTLFYNRSRQAVITKELIEIISGAEAV</sequence>
<dbReference type="InterPro" id="IPR023632">
    <property type="entry name" value="ATP_synth_F1_gsu_CS"/>
</dbReference>
<dbReference type="NCBIfam" id="NF004146">
    <property type="entry name" value="PRK05621.1-4"/>
    <property type="match status" value="1"/>
</dbReference>
<dbReference type="CDD" id="cd12151">
    <property type="entry name" value="F1-ATPase_gamma"/>
    <property type="match status" value="1"/>
</dbReference>
<dbReference type="EMBL" id="UINC01002362">
    <property type="protein sequence ID" value="SUZ95870.1"/>
    <property type="molecule type" value="Genomic_DNA"/>
</dbReference>